<evidence type="ECO:0000256" key="2">
    <source>
        <dbReference type="ARBA" id="ARBA00023015"/>
    </source>
</evidence>
<comment type="similarity">
    <text evidence="1">Belongs to the LysR transcriptional regulatory family.</text>
</comment>
<dbReference type="PANTHER" id="PTHR30346:SF0">
    <property type="entry name" value="HCA OPERON TRANSCRIPTIONAL ACTIVATOR HCAR"/>
    <property type="match status" value="1"/>
</dbReference>
<dbReference type="InterPro" id="IPR000847">
    <property type="entry name" value="LysR_HTH_N"/>
</dbReference>
<dbReference type="InterPro" id="IPR005119">
    <property type="entry name" value="LysR_subst-bd"/>
</dbReference>
<protein>
    <submittedName>
        <fullName evidence="6">DNA-binding transcriptional LysR family regulator</fullName>
    </submittedName>
</protein>
<dbReference type="RefSeq" id="WP_184924892.1">
    <property type="nucleotide sequence ID" value="NZ_JACHMO010000001.1"/>
</dbReference>
<accession>A0A7W9M3D7</accession>
<dbReference type="AlphaFoldDB" id="A0A7W9M3D7"/>
<evidence type="ECO:0000313" key="6">
    <source>
        <dbReference type="EMBL" id="MBB5805945.1"/>
    </source>
</evidence>
<keyword evidence="4" id="KW-0804">Transcription</keyword>
<dbReference type="Pfam" id="PF03466">
    <property type="entry name" value="LysR_substrate"/>
    <property type="match status" value="1"/>
</dbReference>
<dbReference type="GO" id="GO:0032993">
    <property type="term" value="C:protein-DNA complex"/>
    <property type="evidence" value="ECO:0007669"/>
    <property type="project" value="TreeGrafter"/>
</dbReference>
<dbReference type="PROSITE" id="PS50931">
    <property type="entry name" value="HTH_LYSR"/>
    <property type="match status" value="1"/>
</dbReference>
<keyword evidence="3 6" id="KW-0238">DNA-binding</keyword>
<evidence type="ECO:0000259" key="5">
    <source>
        <dbReference type="PROSITE" id="PS50931"/>
    </source>
</evidence>
<dbReference type="Gene3D" id="1.10.10.10">
    <property type="entry name" value="Winged helix-like DNA-binding domain superfamily/Winged helix DNA-binding domain"/>
    <property type="match status" value="1"/>
</dbReference>
<keyword evidence="2" id="KW-0805">Transcription regulation</keyword>
<evidence type="ECO:0000313" key="7">
    <source>
        <dbReference type="Proteomes" id="UP000552097"/>
    </source>
</evidence>
<dbReference type="GO" id="GO:0003677">
    <property type="term" value="F:DNA binding"/>
    <property type="evidence" value="ECO:0007669"/>
    <property type="project" value="UniProtKB-KW"/>
</dbReference>
<dbReference type="Proteomes" id="UP000552097">
    <property type="component" value="Unassembled WGS sequence"/>
</dbReference>
<feature type="domain" description="HTH lysR-type" evidence="5">
    <location>
        <begin position="3"/>
        <end position="58"/>
    </location>
</feature>
<gene>
    <name evidence="6" type="ORF">F4560_005713</name>
</gene>
<dbReference type="CDD" id="cd08414">
    <property type="entry name" value="PBP2_LTTR_aromatics_like"/>
    <property type="match status" value="1"/>
</dbReference>
<proteinExistence type="inferred from homology"/>
<evidence type="ECO:0000256" key="3">
    <source>
        <dbReference type="ARBA" id="ARBA00023125"/>
    </source>
</evidence>
<dbReference type="FunFam" id="1.10.10.10:FF:000001">
    <property type="entry name" value="LysR family transcriptional regulator"/>
    <property type="match status" value="1"/>
</dbReference>
<dbReference type="Gene3D" id="3.40.190.10">
    <property type="entry name" value="Periplasmic binding protein-like II"/>
    <property type="match status" value="2"/>
</dbReference>
<dbReference type="InterPro" id="IPR036390">
    <property type="entry name" value="WH_DNA-bd_sf"/>
</dbReference>
<dbReference type="GO" id="GO:0003700">
    <property type="term" value="F:DNA-binding transcription factor activity"/>
    <property type="evidence" value="ECO:0007669"/>
    <property type="project" value="InterPro"/>
</dbReference>
<dbReference type="PRINTS" id="PR00039">
    <property type="entry name" value="HTHLYSR"/>
</dbReference>
<dbReference type="SUPFAM" id="SSF53850">
    <property type="entry name" value="Periplasmic binding protein-like II"/>
    <property type="match status" value="1"/>
</dbReference>
<sequence length="292" mass="31701">MSIDLRLMRYVVAVADEGGFQRAADRLHIAQPALSRQVGDLERALGVTLFTRRPTGLTDAGRVFVASARRILDDADGLVERSKAAGRGEFGAVRLGFVTSAAYEAVPRLVDAVRERHPGLTVDQVEGWSVELVEGLLAKRFDLVLSRSMPVRPEFGRLPFHREDLIVVVGAAHHLAGRDAVTPADLVGSRLLLSRRHMPGYRAALLSALGHVPEVEDTRLPGWRRFDELAGGENYQLVPRTLGDHLPADAVMIPFADRLPAPDLELVWRRDPSPAAALVIACAGGRAADGGR</sequence>
<organism evidence="6 7">
    <name type="scientific">Saccharothrix ecbatanensis</name>
    <dbReference type="NCBI Taxonomy" id="1105145"/>
    <lineage>
        <taxon>Bacteria</taxon>
        <taxon>Bacillati</taxon>
        <taxon>Actinomycetota</taxon>
        <taxon>Actinomycetes</taxon>
        <taxon>Pseudonocardiales</taxon>
        <taxon>Pseudonocardiaceae</taxon>
        <taxon>Saccharothrix</taxon>
    </lineage>
</organism>
<dbReference type="InterPro" id="IPR036388">
    <property type="entry name" value="WH-like_DNA-bd_sf"/>
</dbReference>
<comment type="caution">
    <text evidence="6">The sequence shown here is derived from an EMBL/GenBank/DDBJ whole genome shotgun (WGS) entry which is preliminary data.</text>
</comment>
<dbReference type="Pfam" id="PF00126">
    <property type="entry name" value="HTH_1"/>
    <property type="match status" value="1"/>
</dbReference>
<reference evidence="6 7" key="1">
    <citation type="submission" date="2020-08" db="EMBL/GenBank/DDBJ databases">
        <title>Sequencing the genomes of 1000 actinobacteria strains.</title>
        <authorList>
            <person name="Klenk H.-P."/>
        </authorList>
    </citation>
    <scope>NUCLEOTIDE SEQUENCE [LARGE SCALE GENOMIC DNA]</scope>
    <source>
        <strain evidence="6 7">DSM 45486</strain>
    </source>
</reference>
<dbReference type="SUPFAM" id="SSF46785">
    <property type="entry name" value="Winged helix' DNA-binding domain"/>
    <property type="match status" value="1"/>
</dbReference>
<evidence type="ECO:0000256" key="4">
    <source>
        <dbReference type="ARBA" id="ARBA00023163"/>
    </source>
</evidence>
<dbReference type="PANTHER" id="PTHR30346">
    <property type="entry name" value="TRANSCRIPTIONAL DUAL REGULATOR HCAR-RELATED"/>
    <property type="match status" value="1"/>
</dbReference>
<keyword evidence="7" id="KW-1185">Reference proteome</keyword>
<name>A0A7W9M3D7_9PSEU</name>
<evidence type="ECO:0000256" key="1">
    <source>
        <dbReference type="ARBA" id="ARBA00009437"/>
    </source>
</evidence>
<dbReference type="EMBL" id="JACHMO010000001">
    <property type="protein sequence ID" value="MBB5805945.1"/>
    <property type="molecule type" value="Genomic_DNA"/>
</dbReference>